<dbReference type="KEGG" id="sagq:EP23_10810"/>
<evidence type="ECO:0000256" key="3">
    <source>
        <dbReference type="HAMAP-Rule" id="MF_00274"/>
    </source>
</evidence>
<dbReference type="RefSeq" id="WP_037564914.1">
    <property type="nucleotide sequence ID" value="NZ_CP009623.1"/>
</dbReference>
<dbReference type="SUPFAM" id="SSF82607">
    <property type="entry name" value="YbaB-like"/>
    <property type="match status" value="1"/>
</dbReference>
<dbReference type="GeneID" id="57690659"/>
<dbReference type="GO" id="GO:0003677">
    <property type="term" value="F:DNA binding"/>
    <property type="evidence" value="ECO:0007669"/>
    <property type="project" value="UniProtKB-UniRule"/>
</dbReference>
<organism evidence="5 8">
    <name type="scientific">Staphylococcus agnetis</name>
    <dbReference type="NCBI Taxonomy" id="985762"/>
    <lineage>
        <taxon>Bacteria</taxon>
        <taxon>Bacillati</taxon>
        <taxon>Bacillota</taxon>
        <taxon>Bacilli</taxon>
        <taxon>Bacillales</taxon>
        <taxon>Staphylococcaceae</taxon>
        <taxon>Staphylococcus</taxon>
    </lineage>
</organism>
<reference evidence="6 7" key="1">
    <citation type="submission" date="2017-04" db="EMBL/GenBank/DDBJ databases">
        <title>Staphylococcus agnetis, a potential pathogen in the broiler production.</title>
        <authorList>
            <person name="Poulsen L."/>
        </authorList>
    </citation>
    <scope>NUCLEOTIDE SEQUENCE [LARGE SCALE GENOMIC DNA]</scope>
    <source>
        <strain evidence="6 7">723_310714_2_2_spleen</strain>
    </source>
</reference>
<dbReference type="Proteomes" id="UP000195208">
    <property type="component" value="Unassembled WGS sequence"/>
</dbReference>
<dbReference type="EMBL" id="NEFX01000009">
    <property type="protein sequence ID" value="OTW31444.1"/>
    <property type="molecule type" value="Genomic_DNA"/>
</dbReference>
<proteinExistence type="inferred from homology"/>
<comment type="function">
    <text evidence="3">Binds to DNA and alters its conformation. May be involved in regulation of gene expression, nucleoid organization and DNA protection.</text>
</comment>
<feature type="compositionally biased region" description="Low complexity" evidence="4">
    <location>
        <begin position="7"/>
        <end position="16"/>
    </location>
</feature>
<dbReference type="PANTHER" id="PTHR33449">
    <property type="entry name" value="NUCLEOID-ASSOCIATED PROTEIN YBAB"/>
    <property type="match status" value="1"/>
</dbReference>
<protein>
    <recommendedName>
        <fullName evidence="3">Nucleoid-associated protein B9M88_04465</fullName>
    </recommendedName>
</protein>
<dbReference type="InterPro" id="IPR004401">
    <property type="entry name" value="YbaB/EbfC"/>
</dbReference>
<dbReference type="PANTHER" id="PTHR33449:SF1">
    <property type="entry name" value="NUCLEOID-ASSOCIATED PROTEIN YBAB"/>
    <property type="match status" value="1"/>
</dbReference>
<gene>
    <name evidence="6" type="ORF">B9M88_04465</name>
    <name evidence="5" type="ORF">GLV84_00065</name>
</gene>
<feature type="region of interest" description="Disordered" evidence="4">
    <location>
        <begin position="1"/>
        <end position="34"/>
    </location>
</feature>
<dbReference type="InterPro" id="IPR036894">
    <property type="entry name" value="YbaB-like_sf"/>
</dbReference>
<dbReference type="Proteomes" id="UP000646308">
    <property type="component" value="Unassembled WGS sequence"/>
</dbReference>
<evidence type="ECO:0000313" key="6">
    <source>
        <dbReference type="EMBL" id="OTW31444.1"/>
    </source>
</evidence>
<keyword evidence="2 3" id="KW-0238">DNA-binding</keyword>
<evidence type="ECO:0000313" key="8">
    <source>
        <dbReference type="Proteomes" id="UP000646308"/>
    </source>
</evidence>
<dbReference type="FunFam" id="3.30.1310.10:FF:000002">
    <property type="entry name" value="Nucleoid-associated protein IKC_06587"/>
    <property type="match status" value="1"/>
</dbReference>
<evidence type="ECO:0000313" key="7">
    <source>
        <dbReference type="Proteomes" id="UP000195208"/>
    </source>
</evidence>
<dbReference type="NCBIfam" id="TIGR00103">
    <property type="entry name" value="DNA_YbaB_EbfC"/>
    <property type="match status" value="1"/>
</dbReference>
<dbReference type="Pfam" id="PF02575">
    <property type="entry name" value="YbaB_DNA_bd"/>
    <property type="match status" value="1"/>
</dbReference>
<dbReference type="eggNOG" id="COG0718">
    <property type="taxonomic scope" value="Bacteria"/>
</dbReference>
<dbReference type="PIRSF" id="PIRSF004555">
    <property type="entry name" value="UCP004555"/>
    <property type="match status" value="1"/>
</dbReference>
<accession>A0A085UGU3</accession>
<dbReference type="GO" id="GO:0005829">
    <property type="term" value="C:cytosol"/>
    <property type="evidence" value="ECO:0007669"/>
    <property type="project" value="TreeGrafter"/>
</dbReference>
<evidence type="ECO:0000256" key="4">
    <source>
        <dbReference type="SAM" id="MobiDB-lite"/>
    </source>
</evidence>
<comment type="caution">
    <text evidence="5">The sequence shown here is derived from an EMBL/GenBank/DDBJ whole genome shotgun (WGS) entry which is preliminary data.</text>
</comment>
<keyword evidence="1 3" id="KW-0963">Cytoplasm</keyword>
<dbReference type="AlphaFoldDB" id="A0A085UGU3"/>
<evidence type="ECO:0000313" key="5">
    <source>
        <dbReference type="EMBL" id="NJI01281.1"/>
    </source>
</evidence>
<keyword evidence="7" id="KW-1185">Reference proteome</keyword>
<dbReference type="GO" id="GO:0043590">
    <property type="term" value="C:bacterial nucleoid"/>
    <property type="evidence" value="ECO:0007669"/>
    <property type="project" value="UniProtKB-UniRule"/>
</dbReference>
<evidence type="ECO:0000256" key="1">
    <source>
        <dbReference type="ARBA" id="ARBA00022490"/>
    </source>
</evidence>
<name>A0A085UGU3_9STAP</name>
<dbReference type="HAMAP" id="MF_00274">
    <property type="entry name" value="DNA_YbaB_EbfC"/>
    <property type="match status" value="1"/>
</dbReference>
<sequence>MRGGGNMQQMMKQMQKMQKKMADEQEKLKEEKVEGTAGGGMVKVIVSGHKEVVDVQINEEVVDPEDVEMLQDLVLAATNEAMSKADDLTAERLGKHTKGLNIPGMM</sequence>
<reference evidence="5" key="2">
    <citation type="submission" date="2019-11" db="EMBL/GenBank/DDBJ databases">
        <title>Whole genome comparisons of Staphylococcus agnetis isolates from cattle and chickens.</title>
        <authorList>
            <person name="Rhoads D."/>
            <person name="Shwani A."/>
            <person name="Adkins P."/>
            <person name="Calcutt M."/>
            <person name="Middleton J."/>
        </authorList>
    </citation>
    <scope>NUCLEOTIDE SEQUENCE</scope>
    <source>
        <strain evidence="5">1387</strain>
    </source>
</reference>
<feature type="compositionally biased region" description="Basic and acidic residues" evidence="4">
    <location>
        <begin position="20"/>
        <end position="34"/>
    </location>
</feature>
<dbReference type="Gene3D" id="3.30.1310.10">
    <property type="entry name" value="Nucleoid-associated protein YbaB-like domain"/>
    <property type="match status" value="1"/>
</dbReference>
<comment type="subcellular location">
    <subcellularLocation>
        <location evidence="3">Cytoplasm</location>
        <location evidence="3">Nucleoid</location>
    </subcellularLocation>
</comment>
<comment type="similarity">
    <text evidence="3">Belongs to the YbaB/EbfC family.</text>
</comment>
<comment type="subunit">
    <text evidence="3">Homodimer.</text>
</comment>
<dbReference type="OrthoDB" id="9795263at2"/>
<evidence type="ECO:0000256" key="2">
    <source>
        <dbReference type="ARBA" id="ARBA00023125"/>
    </source>
</evidence>
<dbReference type="EMBL" id="WMFL01000003">
    <property type="protein sequence ID" value="NJI01281.1"/>
    <property type="molecule type" value="Genomic_DNA"/>
</dbReference>